<keyword evidence="3" id="KW-1185">Reference proteome</keyword>
<feature type="compositionally biased region" description="Basic and acidic residues" evidence="1">
    <location>
        <begin position="91"/>
        <end position="104"/>
    </location>
</feature>
<dbReference type="OrthoDB" id="513821at2"/>
<comment type="caution">
    <text evidence="2">The sequence shown here is derived from an EMBL/GenBank/DDBJ whole genome shotgun (WGS) entry which is preliminary data.</text>
</comment>
<name>A0A3S1CGY6_9CYAN</name>
<organism evidence="2 3">
    <name type="scientific">Dulcicalothrix desertica PCC 7102</name>
    <dbReference type="NCBI Taxonomy" id="232991"/>
    <lineage>
        <taxon>Bacteria</taxon>
        <taxon>Bacillati</taxon>
        <taxon>Cyanobacteriota</taxon>
        <taxon>Cyanophyceae</taxon>
        <taxon>Nostocales</taxon>
        <taxon>Calotrichaceae</taxon>
        <taxon>Dulcicalothrix</taxon>
    </lineage>
</organism>
<evidence type="ECO:0000313" key="3">
    <source>
        <dbReference type="Proteomes" id="UP000271624"/>
    </source>
</evidence>
<reference evidence="2" key="1">
    <citation type="submission" date="2018-12" db="EMBL/GenBank/DDBJ databases">
        <authorList>
            <person name="Will S."/>
            <person name="Neumann-Schaal M."/>
            <person name="Henke P."/>
        </authorList>
    </citation>
    <scope>NUCLEOTIDE SEQUENCE</scope>
    <source>
        <strain evidence="2">PCC 7102</strain>
    </source>
</reference>
<dbReference type="RefSeq" id="WP_127084172.1">
    <property type="nucleotide sequence ID" value="NZ_RSCL01000016.1"/>
</dbReference>
<reference evidence="2" key="2">
    <citation type="journal article" date="2019" name="Genome Biol. Evol.">
        <title>Day and night: Metabolic profiles and evolutionary relationships of six axenic non-marine cyanobacteria.</title>
        <authorList>
            <person name="Will S.E."/>
            <person name="Henke P."/>
            <person name="Boedeker C."/>
            <person name="Huang S."/>
            <person name="Brinkmann H."/>
            <person name="Rohde M."/>
            <person name="Jarek M."/>
            <person name="Friedl T."/>
            <person name="Seufert S."/>
            <person name="Schumacher M."/>
            <person name="Overmann J."/>
            <person name="Neumann-Schaal M."/>
            <person name="Petersen J."/>
        </authorList>
    </citation>
    <scope>NUCLEOTIDE SEQUENCE [LARGE SCALE GENOMIC DNA]</scope>
    <source>
        <strain evidence="2">PCC 7102</strain>
    </source>
</reference>
<sequence>MSNYLSNIVARNNNQLETVQPRLPSLYESSMLTRDSIITTEFDREIDINYLSEENIQESPRLSRNSIPEIHHSEEYPPWQQIPYSPQSPSPEKETHMEREPQRQTEYIFTRHKDESSTNLEDLGFAYQPQVFSQVNPTVENQQSLVINNTSNYFQAVESHNLKLTEPTVIQQLITKETFTKNTALTPEIQPLSQQPATQLVEQVILPMRETAPNNTEKSLIQEKISQTLITPKVSVVKELQPISNKSETAPTIQVTIGRIEVRATTPTTVSPSTKPKEKPAVMSLEEYLSQRGGGK</sequence>
<dbReference type="EMBL" id="RSCL01000016">
    <property type="protein sequence ID" value="RUT02460.1"/>
    <property type="molecule type" value="Genomic_DNA"/>
</dbReference>
<accession>A0A3S1CGY6</accession>
<evidence type="ECO:0000256" key="1">
    <source>
        <dbReference type="SAM" id="MobiDB-lite"/>
    </source>
</evidence>
<feature type="compositionally biased region" description="Low complexity" evidence="1">
    <location>
        <begin position="265"/>
        <end position="274"/>
    </location>
</feature>
<protein>
    <submittedName>
        <fullName evidence="2">Uncharacterized protein</fullName>
    </submittedName>
</protein>
<evidence type="ECO:0000313" key="2">
    <source>
        <dbReference type="EMBL" id="RUT02460.1"/>
    </source>
</evidence>
<gene>
    <name evidence="2" type="ORF">DSM106972_059380</name>
</gene>
<feature type="region of interest" description="Disordered" evidence="1">
    <location>
        <begin position="264"/>
        <end position="296"/>
    </location>
</feature>
<feature type="compositionally biased region" description="Low complexity" evidence="1">
    <location>
        <begin position="77"/>
        <end position="87"/>
    </location>
</feature>
<dbReference type="AlphaFoldDB" id="A0A3S1CGY6"/>
<dbReference type="Proteomes" id="UP000271624">
    <property type="component" value="Unassembled WGS sequence"/>
</dbReference>
<proteinExistence type="predicted"/>
<feature type="region of interest" description="Disordered" evidence="1">
    <location>
        <begin position="74"/>
        <end position="104"/>
    </location>
</feature>